<feature type="domain" description="Glutaminase A N-terminal" evidence="3">
    <location>
        <begin position="211"/>
        <end position="274"/>
    </location>
</feature>
<accession>A0A3R8JM47</accession>
<evidence type="ECO:0000313" key="5">
    <source>
        <dbReference type="Proteomes" id="UP000274920"/>
    </source>
</evidence>
<reference evidence="4" key="1">
    <citation type="submission" date="2018-10" db="EMBL/GenBank/DDBJ databases">
        <title>Schaedlerella arabinophila gen. nov. sp. nov., isolated from the mouse intestinal tract and comparative analysis with the genome of the closely related altered Schaedler flora strain ASF502.</title>
        <authorList>
            <person name="Miyake S."/>
            <person name="Soh M."/>
            <person name="Seedorf H."/>
        </authorList>
    </citation>
    <scope>NUCLEOTIDE SEQUENCE [LARGE SCALE GENOMIC DNA]</scope>
    <source>
        <strain evidence="4">DSM 106076</strain>
    </source>
</reference>
<dbReference type="Pfam" id="PF16334">
    <property type="entry name" value="DUF4964"/>
    <property type="match status" value="1"/>
</dbReference>
<dbReference type="InterPro" id="IPR033433">
    <property type="entry name" value="GtaA_N"/>
</dbReference>
<dbReference type="RefSeq" id="WP_125126952.1">
    <property type="nucleotide sequence ID" value="NZ_RHJS01000002.1"/>
</dbReference>
<organism evidence="4 5">
    <name type="scientific">Schaedlerella arabinosiphila</name>
    <dbReference type="NCBI Taxonomy" id="2044587"/>
    <lineage>
        <taxon>Bacteria</taxon>
        <taxon>Bacillati</taxon>
        <taxon>Bacillota</taxon>
        <taxon>Clostridia</taxon>
        <taxon>Lachnospirales</taxon>
        <taxon>Lachnospiraceae</taxon>
        <taxon>Schaedlerella</taxon>
    </lineage>
</organism>
<sequence>MKIEKAAAIPLFTHDPYFSIWSTSDFLNDSDPVHWTKTRQKMNGYLVIDDIPYCFLGECGFFQKLHQTEVYVTATSTQYVFEHEKASFTITFTSPLLLDDPVLVSRPCSYVNMSVVQKLPSSISIIFQLSADLVGETPGKTIGGSNTYKDFRFAFMGKAFQHPLGHSGDHTCIDWGYLYLASDSSDVSVSYSSDSESLQGMARLLSPDMTKHTASVNWIVAYDDLLSICYFGEWKKAYWTTKYHSILDAIDAGFTEYEEVMNKCSLLDSQLEKDAFQSGGADYAFLCCMSYRHAIAAHKLIADENGELLFLSKENDSNGCIGTVDVAYPSAPLFLIYNPELLKGMLRPIFRFAKCPIWKYDFAPHDIGRYPYANGQVYGLSQNADSLYVMDNHAIYPFFYQFPEECDIYDLNEQMPTEECGNMIILTAAICLREKSAAFALPYNKILKQWANYLIEYGTNPSKQLCTDDFAGHLAHNTNLSMKAILGIEGYAQISRLQGRQEAYENYHAQALEMAHNWEASAITGNHYKLAFDHENSWSLKYNLVWDKLFNSHLFGKEVYEKELLHYLSEQNAYGVPLDSRAAYTKSDWILWCASLTSDLSQRHTFIAPVAEYLKSTNSRVPFSDWYDTVSGDYCQFIARSVQGGIFMPMLMDKKIL</sequence>
<comment type="caution">
    <text evidence="4">The sequence shown here is derived from an EMBL/GenBank/DDBJ whole genome shotgun (WGS) entry which is preliminary data.</text>
</comment>
<dbReference type="Proteomes" id="UP000274920">
    <property type="component" value="Unassembled WGS sequence"/>
</dbReference>
<dbReference type="PANTHER" id="PTHR31987">
    <property type="entry name" value="GLUTAMINASE A-RELATED"/>
    <property type="match status" value="1"/>
</dbReference>
<evidence type="ECO:0000259" key="3">
    <source>
        <dbReference type="Pfam" id="PF17168"/>
    </source>
</evidence>
<dbReference type="Pfam" id="PF16335">
    <property type="entry name" value="GtaA_6_Hairpin"/>
    <property type="match status" value="1"/>
</dbReference>
<feature type="domain" description="Glutaminase A central" evidence="2">
    <location>
        <begin position="280"/>
        <end position="649"/>
    </location>
</feature>
<feature type="domain" description="Glutaminase A N-terminal" evidence="3">
    <location>
        <begin position="75"/>
        <end position="195"/>
    </location>
</feature>
<evidence type="ECO:0000259" key="1">
    <source>
        <dbReference type="Pfam" id="PF16334"/>
    </source>
</evidence>
<gene>
    <name evidence="4" type="ORF">EBB54_07565</name>
</gene>
<dbReference type="PANTHER" id="PTHR31987:SF1">
    <property type="entry name" value="GLUTAMINASE A"/>
    <property type="match status" value="1"/>
</dbReference>
<feature type="domain" description="DUF4964" evidence="1">
    <location>
        <begin position="5"/>
        <end position="58"/>
    </location>
</feature>
<protein>
    <submittedName>
        <fullName evidence="4">DUF4965 domain-containing protein</fullName>
    </submittedName>
</protein>
<evidence type="ECO:0000313" key="4">
    <source>
        <dbReference type="EMBL" id="RRK31234.1"/>
    </source>
</evidence>
<keyword evidence="5" id="KW-1185">Reference proteome</keyword>
<dbReference type="AlphaFoldDB" id="A0A3R8JM47"/>
<proteinExistence type="predicted"/>
<dbReference type="Pfam" id="PF17168">
    <property type="entry name" value="DUF5127"/>
    <property type="match status" value="2"/>
</dbReference>
<name>A0A3R8JM47_9FIRM</name>
<dbReference type="InterPro" id="IPR052743">
    <property type="entry name" value="Glutaminase_GtaA"/>
</dbReference>
<dbReference type="EMBL" id="RHJS01000002">
    <property type="protein sequence ID" value="RRK31234.1"/>
    <property type="molecule type" value="Genomic_DNA"/>
</dbReference>
<dbReference type="InterPro" id="IPR032514">
    <property type="entry name" value="GtaA_central"/>
</dbReference>
<dbReference type="InterPro" id="IPR032515">
    <property type="entry name" value="DUF4964"/>
</dbReference>
<evidence type="ECO:0000259" key="2">
    <source>
        <dbReference type="Pfam" id="PF16335"/>
    </source>
</evidence>